<dbReference type="VEuPathDB" id="FungiDB:SPPG_08205"/>
<organism evidence="1 2">
    <name type="scientific">Spizellomyces punctatus (strain DAOM BR117)</name>
    <dbReference type="NCBI Taxonomy" id="645134"/>
    <lineage>
        <taxon>Eukaryota</taxon>
        <taxon>Fungi</taxon>
        <taxon>Fungi incertae sedis</taxon>
        <taxon>Chytridiomycota</taxon>
        <taxon>Chytridiomycota incertae sedis</taxon>
        <taxon>Chytridiomycetes</taxon>
        <taxon>Spizellomycetales</taxon>
        <taxon>Spizellomycetaceae</taxon>
        <taxon>Spizellomyces</taxon>
    </lineage>
</organism>
<accession>A0A0L0H7F9</accession>
<dbReference type="Proteomes" id="UP000053201">
    <property type="component" value="Unassembled WGS sequence"/>
</dbReference>
<keyword evidence="2" id="KW-1185">Reference proteome</keyword>
<sequence length="358" mass="40548">MLATRTALLQRLKFVAARRFSAVVCLALILFSASHLGKSHLDSAIRTLGGRPPESYGTNKCSKVALVFSGYLRTVRSTAPFWRRYALDDPVQPSMDVFYFGPHRFWDDDGPDSELVTLQVLESFFGNGKVKGLGTYIQNMAQTQAMLAEHGIPEVVPFYLSDGRFIANQFASRHLEQFRSWITAIRLAVDHALTQCGEPYTHLLITRGDVLPYHFFRLPRSSEDIVLYEIGSGAHPRRAYHAGFLFGLDHRANTSRQFNDQFVWIPFSVAQNIRPGLDDLLNMWSRNESLPNPETSMHDLLVRAGAKTVIGYDMAPMTILRRHESPEELSNVEPKFKKADDTVGKVPYGWDLERSRRG</sequence>
<dbReference type="RefSeq" id="XP_016604663.1">
    <property type="nucleotide sequence ID" value="XM_016756365.1"/>
</dbReference>
<proteinExistence type="predicted"/>
<evidence type="ECO:0000313" key="1">
    <source>
        <dbReference type="EMBL" id="KNC96623.1"/>
    </source>
</evidence>
<evidence type="ECO:0000313" key="2">
    <source>
        <dbReference type="Proteomes" id="UP000053201"/>
    </source>
</evidence>
<dbReference type="InParanoid" id="A0A0L0H7F9"/>
<reference evidence="1 2" key="1">
    <citation type="submission" date="2009-08" db="EMBL/GenBank/DDBJ databases">
        <title>The Genome Sequence of Spizellomyces punctatus strain DAOM BR117.</title>
        <authorList>
            <consortium name="The Broad Institute Genome Sequencing Platform"/>
            <person name="Russ C."/>
            <person name="Cuomo C."/>
            <person name="Shea T."/>
            <person name="Young S.K."/>
            <person name="Zeng Q."/>
            <person name="Koehrsen M."/>
            <person name="Haas B."/>
            <person name="Borodovsky M."/>
            <person name="Guigo R."/>
            <person name="Alvarado L."/>
            <person name="Berlin A."/>
            <person name="Bochicchio J."/>
            <person name="Borenstein D."/>
            <person name="Chapman S."/>
            <person name="Chen Z."/>
            <person name="Engels R."/>
            <person name="Freedman E."/>
            <person name="Gellesch M."/>
            <person name="Goldberg J."/>
            <person name="Griggs A."/>
            <person name="Gujja S."/>
            <person name="Heiman D."/>
            <person name="Hepburn T."/>
            <person name="Howarth C."/>
            <person name="Jen D."/>
            <person name="Larson L."/>
            <person name="Lewis B."/>
            <person name="Mehta T."/>
            <person name="Park D."/>
            <person name="Pearson M."/>
            <person name="Roberts A."/>
            <person name="Saif S."/>
            <person name="Shenoy N."/>
            <person name="Sisk P."/>
            <person name="Stolte C."/>
            <person name="Sykes S."/>
            <person name="Thomson T."/>
            <person name="Walk T."/>
            <person name="White J."/>
            <person name="Yandava C."/>
            <person name="Burger G."/>
            <person name="Gray M.W."/>
            <person name="Holland P.W.H."/>
            <person name="King N."/>
            <person name="Lang F.B.F."/>
            <person name="Roger A.J."/>
            <person name="Ruiz-Trillo I."/>
            <person name="Lander E."/>
            <person name="Nusbaum C."/>
        </authorList>
    </citation>
    <scope>NUCLEOTIDE SEQUENCE [LARGE SCALE GENOMIC DNA]</scope>
    <source>
        <strain evidence="1 2">DAOM BR117</strain>
    </source>
</reference>
<dbReference type="EMBL" id="KQ257468">
    <property type="protein sequence ID" value="KNC96623.1"/>
    <property type="molecule type" value="Genomic_DNA"/>
</dbReference>
<dbReference type="AlphaFoldDB" id="A0A0L0H7F9"/>
<dbReference type="GeneID" id="27691382"/>
<gene>
    <name evidence="1" type="ORF">SPPG_08205</name>
</gene>
<protein>
    <submittedName>
        <fullName evidence="1">Uncharacterized protein</fullName>
    </submittedName>
</protein>
<name>A0A0L0H7F9_SPIPD</name>
<dbReference type="OrthoDB" id="10283146at2759"/>